<evidence type="ECO:0000256" key="8">
    <source>
        <dbReference type="SAM" id="Phobius"/>
    </source>
</evidence>
<dbReference type="GO" id="GO:0016020">
    <property type="term" value="C:membrane"/>
    <property type="evidence" value="ECO:0007669"/>
    <property type="project" value="UniProtKB-SubCell"/>
</dbReference>
<keyword evidence="2 8" id="KW-0812">Transmembrane</keyword>
<evidence type="ECO:0000259" key="9">
    <source>
        <dbReference type="SMART" id="SM00831"/>
    </source>
</evidence>
<dbReference type="STRING" id="1121279.SAMN02745887_03401"/>
<dbReference type="InterPro" id="IPR059000">
    <property type="entry name" value="ATPase_P-type_domA"/>
</dbReference>
<keyword evidence="5" id="KW-1278">Translocase</keyword>
<dbReference type="Gene3D" id="1.20.1110.10">
    <property type="entry name" value="Calcium-transporting ATPase, transmembrane domain"/>
    <property type="match status" value="1"/>
</dbReference>
<dbReference type="SFLD" id="SFLDG00002">
    <property type="entry name" value="C1.7:_P-type_atpase_like"/>
    <property type="match status" value="1"/>
</dbReference>
<protein>
    <submittedName>
        <fullName evidence="10">ATPase, P-type (Transporting), HAD superfamily, subfamily IC</fullName>
    </submittedName>
</protein>
<evidence type="ECO:0000256" key="4">
    <source>
        <dbReference type="ARBA" id="ARBA00022840"/>
    </source>
</evidence>
<keyword evidence="3" id="KW-0547">Nucleotide-binding</keyword>
<dbReference type="PANTHER" id="PTHR42861">
    <property type="entry name" value="CALCIUM-TRANSPORTING ATPASE"/>
    <property type="match status" value="1"/>
</dbReference>
<dbReference type="InterPro" id="IPR006068">
    <property type="entry name" value="ATPase_P-typ_cation-transptr_C"/>
</dbReference>
<dbReference type="GO" id="GO:0015662">
    <property type="term" value="F:P-type ion transporter activity"/>
    <property type="evidence" value="ECO:0007669"/>
    <property type="project" value="UniProtKB-ARBA"/>
</dbReference>
<keyword evidence="6 8" id="KW-1133">Transmembrane helix</keyword>
<dbReference type="SMART" id="SM00831">
    <property type="entry name" value="Cation_ATPase_N"/>
    <property type="match status" value="1"/>
</dbReference>
<feature type="transmembrane region" description="Helical" evidence="8">
    <location>
        <begin position="246"/>
        <end position="267"/>
    </location>
</feature>
<dbReference type="OrthoDB" id="9814270at2"/>
<dbReference type="RefSeq" id="WP_072429882.1">
    <property type="nucleotide sequence ID" value="NZ_FPKR01000015.1"/>
</dbReference>
<dbReference type="Gene3D" id="3.40.1110.10">
    <property type="entry name" value="Calcium-transporting ATPase, cytoplasmic domain N"/>
    <property type="match status" value="1"/>
</dbReference>
<dbReference type="SUPFAM" id="SSF81660">
    <property type="entry name" value="Metal cation-transporting ATPase, ATP-binding domain N"/>
    <property type="match status" value="1"/>
</dbReference>
<dbReference type="InterPro" id="IPR004014">
    <property type="entry name" value="ATPase_P-typ_cation-transptr_N"/>
</dbReference>
<dbReference type="EMBL" id="FPKR01000015">
    <property type="protein sequence ID" value="SFZ79147.1"/>
    <property type="molecule type" value="Genomic_DNA"/>
</dbReference>
<feature type="transmembrane region" description="Helical" evidence="8">
    <location>
        <begin position="860"/>
        <end position="877"/>
    </location>
</feature>
<feature type="transmembrane region" description="Helical" evidence="8">
    <location>
        <begin position="828"/>
        <end position="848"/>
    </location>
</feature>
<dbReference type="Pfam" id="PF00689">
    <property type="entry name" value="Cation_ATPase_C"/>
    <property type="match status" value="1"/>
</dbReference>
<organism evidence="10 11">
    <name type="scientific">Chitinimonas taiwanensis DSM 18899</name>
    <dbReference type="NCBI Taxonomy" id="1121279"/>
    <lineage>
        <taxon>Bacteria</taxon>
        <taxon>Pseudomonadati</taxon>
        <taxon>Pseudomonadota</taxon>
        <taxon>Betaproteobacteria</taxon>
        <taxon>Neisseriales</taxon>
        <taxon>Chitinibacteraceae</taxon>
        <taxon>Chitinimonas</taxon>
    </lineage>
</organism>
<evidence type="ECO:0000313" key="10">
    <source>
        <dbReference type="EMBL" id="SFZ79147.1"/>
    </source>
</evidence>
<feature type="domain" description="Cation-transporting P-type ATPase N-terminal" evidence="9">
    <location>
        <begin position="5"/>
        <end position="78"/>
    </location>
</feature>
<sequence>MQQPPWHSLDLNEVWARLASQPAGLSSAAAAQALRVHGPNALPEPARRSAMRRWLGQLDNVLIYVLLAAGLITALLGHALDAVVIFAVVLINAQVGFLQEGRAEAALHGIRSLLTREALVLRDGQRQSIAAEQLVPGDVVLVQAGDRVPADLRLIEAYQLLADEAALTGESLPVEKSATPCAPDTALAERRCQLWSGSLLRRGQGLGVVVATGPAAEIGRIGQLVAEAHSLDTPLTLALARFGRQLALATLLLALLTFAVGRLVHGLPADELFIAVVGLAVAAIPEGLPAIVTITLALGVRRMAAQRAIVRRLPAVETLGGVSTICTDKTGTLTRNEMTVRALLTAEGDYQLSGLGYAPHGGLSDAQGRLGMPPVAELIARAALLCNDADLREQDGEWQPVGDPTEAALVVLACKLGLQPAYEREACPRSDVIPFDPEHRLMASLNHDHAGHGHIWLKGAPEQVLPRCERAWQSGGAQPLQLDAWQTRANILAGQGMRLLALAMRSTAQRELSFADLDEGFVLLGLVAMQDPPREEARQAVAACQGAGVGIKMITGDRPDTALAIARELGFARNGRVLSGQQLDALPAADWPLAVQETEVFARASPEHKLRIVAALQAGGAAVAMTGDGVNDAPALKQADIGVAMGQKGTEAAREAAGMVLTDDRFDTLVAAVREGRVINDNLKKAIRFILPTNGAEALVLVAAVLLGMQLPISAVQILWINMITAVTLALALAFEPPEADVMQRPPRPASAGLLDGFLLWRVFYVSVLIAAVAMGLFHWELARGMSEAAARNAAVNVLVAGEIAYLFNSRYLRASALGAHVLRGNPAIWWVLAALIPAQLLFSYWGPMNRLFEVAPLDLAAWARIGLLAAGVFIAVECEKALGRYWHAMRS</sequence>
<dbReference type="Gene3D" id="3.40.50.1000">
    <property type="entry name" value="HAD superfamily/HAD-like"/>
    <property type="match status" value="1"/>
</dbReference>
<keyword evidence="11" id="KW-1185">Reference proteome</keyword>
<evidence type="ECO:0000256" key="7">
    <source>
        <dbReference type="ARBA" id="ARBA00023136"/>
    </source>
</evidence>
<dbReference type="InterPro" id="IPR023299">
    <property type="entry name" value="ATPase_P-typ_cyto_dom_N"/>
</dbReference>
<dbReference type="Pfam" id="PF13246">
    <property type="entry name" value="Cation_ATPase"/>
    <property type="match status" value="1"/>
</dbReference>
<proteinExistence type="predicted"/>
<dbReference type="Pfam" id="PF00690">
    <property type="entry name" value="Cation_ATPase_N"/>
    <property type="match status" value="1"/>
</dbReference>
<dbReference type="PROSITE" id="PS00154">
    <property type="entry name" value="ATPASE_E1_E2"/>
    <property type="match status" value="1"/>
</dbReference>
<dbReference type="Gene3D" id="2.70.150.10">
    <property type="entry name" value="Calcium-transporting ATPase, cytoplasmic transduction domain A"/>
    <property type="match status" value="1"/>
</dbReference>
<dbReference type="PRINTS" id="PR00120">
    <property type="entry name" value="HATPASE"/>
</dbReference>
<dbReference type="SFLD" id="SFLDF00027">
    <property type="entry name" value="p-type_atpase"/>
    <property type="match status" value="1"/>
</dbReference>
<evidence type="ECO:0000313" key="11">
    <source>
        <dbReference type="Proteomes" id="UP000186513"/>
    </source>
</evidence>
<dbReference type="InterPro" id="IPR023298">
    <property type="entry name" value="ATPase_P-typ_TM_dom_sf"/>
</dbReference>
<reference evidence="10 11" key="1">
    <citation type="submission" date="2016-11" db="EMBL/GenBank/DDBJ databases">
        <authorList>
            <person name="Jaros S."/>
            <person name="Januszkiewicz K."/>
            <person name="Wedrychowicz H."/>
        </authorList>
    </citation>
    <scope>NUCLEOTIDE SEQUENCE [LARGE SCALE GENOMIC DNA]</scope>
    <source>
        <strain evidence="10 11">DSM 18899</strain>
    </source>
</reference>
<feature type="transmembrane region" description="Helical" evidence="8">
    <location>
        <begin position="273"/>
        <end position="298"/>
    </location>
</feature>
<dbReference type="Proteomes" id="UP000186513">
    <property type="component" value="Unassembled WGS sequence"/>
</dbReference>
<dbReference type="InterPro" id="IPR023214">
    <property type="entry name" value="HAD_sf"/>
</dbReference>
<comment type="subcellular location">
    <subcellularLocation>
        <location evidence="1">Membrane</location>
        <topology evidence="1">Multi-pass membrane protein</topology>
    </subcellularLocation>
</comment>
<dbReference type="InterPro" id="IPR001757">
    <property type="entry name" value="P_typ_ATPase"/>
</dbReference>
<dbReference type="InterPro" id="IPR044492">
    <property type="entry name" value="P_typ_ATPase_HD_dom"/>
</dbReference>
<dbReference type="SFLD" id="SFLDS00003">
    <property type="entry name" value="Haloacid_Dehalogenase"/>
    <property type="match status" value="1"/>
</dbReference>
<dbReference type="NCBIfam" id="TIGR01494">
    <property type="entry name" value="ATPase_P-type"/>
    <property type="match status" value="2"/>
</dbReference>
<feature type="transmembrane region" description="Helical" evidence="8">
    <location>
        <begin position="689"/>
        <end position="709"/>
    </location>
</feature>
<dbReference type="SUPFAM" id="SSF56784">
    <property type="entry name" value="HAD-like"/>
    <property type="match status" value="1"/>
</dbReference>
<dbReference type="AlphaFoldDB" id="A0A1K2HQW7"/>
<feature type="transmembrane region" description="Helical" evidence="8">
    <location>
        <begin position="790"/>
        <end position="808"/>
    </location>
</feature>
<feature type="transmembrane region" description="Helical" evidence="8">
    <location>
        <begin position="715"/>
        <end position="735"/>
    </location>
</feature>
<dbReference type="InterPro" id="IPR036412">
    <property type="entry name" value="HAD-like_sf"/>
</dbReference>
<gene>
    <name evidence="10" type="ORF">SAMN02745887_03401</name>
</gene>
<keyword evidence="4" id="KW-0067">ATP-binding</keyword>
<dbReference type="SUPFAM" id="SSF81665">
    <property type="entry name" value="Calcium ATPase, transmembrane domain M"/>
    <property type="match status" value="1"/>
</dbReference>
<feature type="transmembrane region" description="Helical" evidence="8">
    <location>
        <begin position="755"/>
        <end position="778"/>
    </location>
</feature>
<dbReference type="GO" id="GO:0005524">
    <property type="term" value="F:ATP binding"/>
    <property type="evidence" value="ECO:0007669"/>
    <property type="project" value="UniProtKB-KW"/>
</dbReference>
<evidence type="ECO:0000256" key="5">
    <source>
        <dbReference type="ARBA" id="ARBA00022967"/>
    </source>
</evidence>
<feature type="transmembrane region" description="Helical" evidence="8">
    <location>
        <begin position="61"/>
        <end position="91"/>
    </location>
</feature>
<evidence type="ECO:0000256" key="6">
    <source>
        <dbReference type="ARBA" id="ARBA00022989"/>
    </source>
</evidence>
<keyword evidence="7 8" id="KW-0472">Membrane</keyword>
<dbReference type="GO" id="GO:0016887">
    <property type="term" value="F:ATP hydrolysis activity"/>
    <property type="evidence" value="ECO:0007669"/>
    <property type="project" value="InterPro"/>
</dbReference>
<evidence type="ECO:0000256" key="3">
    <source>
        <dbReference type="ARBA" id="ARBA00022741"/>
    </source>
</evidence>
<evidence type="ECO:0000256" key="1">
    <source>
        <dbReference type="ARBA" id="ARBA00004141"/>
    </source>
</evidence>
<dbReference type="PRINTS" id="PR00119">
    <property type="entry name" value="CATATPASE"/>
</dbReference>
<evidence type="ECO:0000256" key="2">
    <source>
        <dbReference type="ARBA" id="ARBA00022692"/>
    </source>
</evidence>
<dbReference type="InterPro" id="IPR018303">
    <property type="entry name" value="ATPase_P-typ_P_site"/>
</dbReference>
<name>A0A1K2HQW7_9NEIS</name>
<dbReference type="SUPFAM" id="SSF81653">
    <property type="entry name" value="Calcium ATPase, transduction domain A"/>
    <property type="match status" value="1"/>
</dbReference>
<dbReference type="Pfam" id="PF00122">
    <property type="entry name" value="E1-E2_ATPase"/>
    <property type="match status" value="1"/>
</dbReference>
<dbReference type="InterPro" id="IPR008250">
    <property type="entry name" value="ATPase_P-typ_transduc_dom_A_sf"/>
</dbReference>
<accession>A0A1K2HQW7</accession>